<accession>A0ACB9L9V2</accession>
<sequence>MLAETSGDGTSAAGGAPAGVEAGLLAGVAAGVATGVATGEAAVGEREPLVDGLGAGEAEDGEWAVGDFAGVAPAGVGTDPDGDIVGVDVGGDKFGDFAGDGVGLAGDCVGEVGGVGDFAGGGMVVDPGEGAGALSACTNAKKAIQRPNMESTSNVFIFGTWKN</sequence>
<name>A0ACB9L9V2_BAUVA</name>
<gene>
    <name evidence="1" type="ORF">L6164_029510</name>
</gene>
<reference evidence="1 2" key="1">
    <citation type="journal article" date="2022" name="DNA Res.">
        <title>Chromosomal-level genome assembly of the orchid tree Bauhinia variegata (Leguminosae; Cercidoideae) supports the allotetraploid origin hypothesis of Bauhinia.</title>
        <authorList>
            <person name="Zhong Y."/>
            <person name="Chen Y."/>
            <person name="Zheng D."/>
            <person name="Pang J."/>
            <person name="Liu Y."/>
            <person name="Luo S."/>
            <person name="Meng S."/>
            <person name="Qian L."/>
            <person name="Wei D."/>
            <person name="Dai S."/>
            <person name="Zhou R."/>
        </authorList>
    </citation>
    <scope>NUCLEOTIDE SEQUENCE [LARGE SCALE GENOMIC DNA]</scope>
    <source>
        <strain evidence="1">BV-YZ2020</strain>
    </source>
</reference>
<protein>
    <submittedName>
        <fullName evidence="1">Uncharacterized protein</fullName>
    </submittedName>
</protein>
<proteinExistence type="predicted"/>
<comment type="caution">
    <text evidence="1">The sequence shown here is derived from an EMBL/GenBank/DDBJ whole genome shotgun (WGS) entry which is preliminary data.</text>
</comment>
<evidence type="ECO:0000313" key="1">
    <source>
        <dbReference type="EMBL" id="KAI4306217.1"/>
    </source>
</evidence>
<dbReference type="Proteomes" id="UP000828941">
    <property type="component" value="Chromosome 12"/>
</dbReference>
<dbReference type="EMBL" id="CM039437">
    <property type="protein sequence ID" value="KAI4306217.1"/>
    <property type="molecule type" value="Genomic_DNA"/>
</dbReference>
<organism evidence="1 2">
    <name type="scientific">Bauhinia variegata</name>
    <name type="common">Purple orchid tree</name>
    <name type="synonym">Phanera variegata</name>
    <dbReference type="NCBI Taxonomy" id="167791"/>
    <lineage>
        <taxon>Eukaryota</taxon>
        <taxon>Viridiplantae</taxon>
        <taxon>Streptophyta</taxon>
        <taxon>Embryophyta</taxon>
        <taxon>Tracheophyta</taxon>
        <taxon>Spermatophyta</taxon>
        <taxon>Magnoliopsida</taxon>
        <taxon>eudicotyledons</taxon>
        <taxon>Gunneridae</taxon>
        <taxon>Pentapetalae</taxon>
        <taxon>rosids</taxon>
        <taxon>fabids</taxon>
        <taxon>Fabales</taxon>
        <taxon>Fabaceae</taxon>
        <taxon>Cercidoideae</taxon>
        <taxon>Cercideae</taxon>
        <taxon>Bauhiniinae</taxon>
        <taxon>Bauhinia</taxon>
    </lineage>
</organism>
<keyword evidence="2" id="KW-1185">Reference proteome</keyword>
<evidence type="ECO:0000313" key="2">
    <source>
        <dbReference type="Proteomes" id="UP000828941"/>
    </source>
</evidence>